<keyword evidence="9" id="KW-1185">Reference proteome</keyword>
<keyword evidence="4" id="KW-0413">Isomerase</keyword>
<gene>
    <name evidence="8" type="ORF">PAPOLLO_LOCUS13881</name>
</gene>
<feature type="compositionally biased region" description="Low complexity" evidence="6">
    <location>
        <begin position="486"/>
        <end position="519"/>
    </location>
</feature>
<evidence type="ECO:0000256" key="5">
    <source>
        <dbReference type="PROSITE-ProRule" id="PRU00339"/>
    </source>
</evidence>
<feature type="compositionally biased region" description="Pro residues" evidence="6">
    <location>
        <begin position="474"/>
        <end position="485"/>
    </location>
</feature>
<dbReference type="AlphaFoldDB" id="A0A8S3X4A1"/>
<dbReference type="SMART" id="SM00028">
    <property type="entry name" value="TPR"/>
    <property type="match status" value="2"/>
</dbReference>
<dbReference type="Pfam" id="PF00254">
    <property type="entry name" value="FKBP_C"/>
    <property type="match status" value="1"/>
</dbReference>
<sequence length="665" mass="76332">MEDALKEPVHLSKGINLKELLTSQTEFHIDTDFKKKKPDSILNWNNDLMSDSDEDDESDSEDVLKNIETSTEQMMLVSPEYHSFSELAAKMIDCVPSGDVKMLIIEEGDGPLVPVDAEVTLHYAAYWEKAKIPFDSTLTMNSGMPLHIRLGTGKILLGLEIGLTAVKGPKARFHLLLQPNVAWGERGALPRVRPEPALFVIVLYDVKDVQAAARFNDLPMEEQKKFEVTMKTVKSLHSQAKDLFNKKKYTKAIKNYQQSISVLRISQPQNETEESEVKKLKIVVFVNLAVCYYKINKPKYVINMCESLDHLIDIETHCKALFYYGRAYEMLGKREEALKYYNKALKLEPKNKEIGKALVDFERYIQESAKKEKEMWQAAFKSTPQKKNVVYDVDVDFQNGVIEMCQNLSGSDEYAKFELPTGLTKNEVDCIKALTDRKMIKLVFIAALVQCTISQQYQQKVAPGVPPQNYQNYQPPPPPPQPGQPPQQQQYQQPQQYQQQQQQYQQPQQPQQQHYQQQVPVQQIPVQNPPQGQAAHGDPQLLNPANIAQERDHIKEHMDVPIDTSKMSEQELQFHYFKMHDADNNDKLDGCELIKSLIHWHEEQGHKQQPQPGSPPVGEKIFTDEELTNLIDPILNMDDHNRDGYIDYPEFVRAQQKTQRQDGNQ</sequence>
<organism evidence="8 9">
    <name type="scientific">Parnassius apollo</name>
    <name type="common">Apollo butterfly</name>
    <name type="synonym">Papilio apollo</name>
    <dbReference type="NCBI Taxonomy" id="110799"/>
    <lineage>
        <taxon>Eukaryota</taxon>
        <taxon>Metazoa</taxon>
        <taxon>Ecdysozoa</taxon>
        <taxon>Arthropoda</taxon>
        <taxon>Hexapoda</taxon>
        <taxon>Insecta</taxon>
        <taxon>Pterygota</taxon>
        <taxon>Neoptera</taxon>
        <taxon>Endopterygota</taxon>
        <taxon>Lepidoptera</taxon>
        <taxon>Glossata</taxon>
        <taxon>Ditrysia</taxon>
        <taxon>Papilionoidea</taxon>
        <taxon>Papilionidae</taxon>
        <taxon>Parnassiinae</taxon>
        <taxon>Parnassini</taxon>
        <taxon>Parnassius</taxon>
        <taxon>Parnassius</taxon>
    </lineage>
</organism>
<dbReference type="InterPro" id="IPR002048">
    <property type="entry name" value="EF_hand_dom"/>
</dbReference>
<dbReference type="GO" id="GO:0003755">
    <property type="term" value="F:peptidyl-prolyl cis-trans isomerase activity"/>
    <property type="evidence" value="ECO:0007669"/>
    <property type="project" value="UniProtKB-KW"/>
</dbReference>
<feature type="repeat" description="TPR" evidence="5">
    <location>
        <begin position="318"/>
        <end position="351"/>
    </location>
</feature>
<dbReference type="EMBL" id="CAJQZP010000945">
    <property type="protein sequence ID" value="CAG5001271.1"/>
    <property type="molecule type" value="Genomic_DNA"/>
</dbReference>
<feature type="domain" description="PPIase FKBP-type" evidence="7">
    <location>
        <begin position="116"/>
        <end position="202"/>
    </location>
</feature>
<evidence type="ECO:0000256" key="2">
    <source>
        <dbReference type="ARBA" id="ARBA00022737"/>
    </source>
</evidence>
<reference evidence="8" key="1">
    <citation type="submission" date="2021-04" db="EMBL/GenBank/DDBJ databases">
        <authorList>
            <person name="Tunstrom K."/>
        </authorList>
    </citation>
    <scope>NUCLEOTIDE SEQUENCE</scope>
</reference>
<dbReference type="Proteomes" id="UP000691718">
    <property type="component" value="Unassembled WGS sequence"/>
</dbReference>
<accession>A0A8S3X4A1</accession>
<dbReference type="InterPro" id="IPR013105">
    <property type="entry name" value="TPR_2"/>
</dbReference>
<dbReference type="OrthoDB" id="8116123at2759"/>
<dbReference type="GO" id="GO:0034587">
    <property type="term" value="P:piRNA processing"/>
    <property type="evidence" value="ECO:0007669"/>
    <property type="project" value="TreeGrafter"/>
</dbReference>
<dbReference type="PROSITE" id="PS50005">
    <property type="entry name" value="TPR"/>
    <property type="match status" value="1"/>
</dbReference>
<evidence type="ECO:0000313" key="8">
    <source>
        <dbReference type="EMBL" id="CAG5001271.1"/>
    </source>
</evidence>
<dbReference type="InterPro" id="IPR018247">
    <property type="entry name" value="EF_Hand_1_Ca_BS"/>
</dbReference>
<comment type="similarity">
    <text evidence="1">Belongs to the FKBP6 family.</text>
</comment>
<dbReference type="GO" id="GO:0005509">
    <property type="term" value="F:calcium ion binding"/>
    <property type="evidence" value="ECO:0007669"/>
    <property type="project" value="InterPro"/>
</dbReference>
<keyword evidence="4" id="KW-0697">Rotamase</keyword>
<dbReference type="EC" id="5.2.1.8" evidence="4"/>
<dbReference type="InterPro" id="IPR042282">
    <property type="entry name" value="FKBP6/shu"/>
</dbReference>
<dbReference type="GO" id="GO:0051879">
    <property type="term" value="F:Hsp90 protein binding"/>
    <property type="evidence" value="ECO:0007669"/>
    <property type="project" value="TreeGrafter"/>
</dbReference>
<dbReference type="Pfam" id="PF13499">
    <property type="entry name" value="EF-hand_7"/>
    <property type="match status" value="1"/>
</dbReference>
<protein>
    <recommendedName>
        <fullName evidence="4">peptidylprolyl isomerase</fullName>
        <ecNumber evidence="4">5.2.1.8</ecNumber>
    </recommendedName>
</protein>
<name>A0A8S3X4A1_PARAO</name>
<dbReference type="PROSITE" id="PS50059">
    <property type="entry name" value="FKBP_PPIASE"/>
    <property type="match status" value="1"/>
</dbReference>
<dbReference type="PANTHER" id="PTHR46674:SF1">
    <property type="entry name" value="INACTIVE PEPTIDYL-PROLYL CIS-TRANS ISOMERASE FKBP6"/>
    <property type="match status" value="1"/>
</dbReference>
<dbReference type="InterPro" id="IPR001179">
    <property type="entry name" value="PPIase_FKBP_dom"/>
</dbReference>
<feature type="region of interest" description="Disordered" evidence="6">
    <location>
        <begin position="463"/>
        <end position="519"/>
    </location>
</feature>
<dbReference type="InterPro" id="IPR019734">
    <property type="entry name" value="TPR_rpt"/>
</dbReference>
<comment type="catalytic activity">
    <reaction evidence="4">
        <text>[protein]-peptidylproline (omega=180) = [protein]-peptidylproline (omega=0)</text>
        <dbReference type="Rhea" id="RHEA:16237"/>
        <dbReference type="Rhea" id="RHEA-COMP:10747"/>
        <dbReference type="Rhea" id="RHEA-COMP:10748"/>
        <dbReference type="ChEBI" id="CHEBI:83833"/>
        <dbReference type="ChEBI" id="CHEBI:83834"/>
        <dbReference type="EC" id="5.2.1.8"/>
    </reaction>
</comment>
<keyword evidence="2" id="KW-0677">Repeat</keyword>
<dbReference type="PROSITE" id="PS50293">
    <property type="entry name" value="TPR_REGION"/>
    <property type="match status" value="1"/>
</dbReference>
<evidence type="ECO:0000256" key="3">
    <source>
        <dbReference type="ARBA" id="ARBA00022803"/>
    </source>
</evidence>
<dbReference type="Pfam" id="PF07719">
    <property type="entry name" value="TPR_2"/>
    <property type="match status" value="1"/>
</dbReference>
<dbReference type="PROSITE" id="PS00018">
    <property type="entry name" value="EF_HAND_1"/>
    <property type="match status" value="2"/>
</dbReference>
<evidence type="ECO:0000256" key="1">
    <source>
        <dbReference type="ARBA" id="ARBA00009648"/>
    </source>
</evidence>
<evidence type="ECO:0000313" key="9">
    <source>
        <dbReference type="Proteomes" id="UP000691718"/>
    </source>
</evidence>
<dbReference type="GO" id="GO:0007283">
    <property type="term" value="P:spermatogenesis"/>
    <property type="evidence" value="ECO:0007669"/>
    <property type="project" value="TreeGrafter"/>
</dbReference>
<keyword evidence="3 5" id="KW-0802">TPR repeat</keyword>
<evidence type="ECO:0000259" key="7">
    <source>
        <dbReference type="PROSITE" id="PS50059"/>
    </source>
</evidence>
<comment type="caution">
    <text evidence="8">The sequence shown here is derived from an EMBL/GenBank/DDBJ whole genome shotgun (WGS) entry which is preliminary data.</text>
</comment>
<evidence type="ECO:0000256" key="6">
    <source>
        <dbReference type="SAM" id="MobiDB-lite"/>
    </source>
</evidence>
<proteinExistence type="inferred from homology"/>
<evidence type="ECO:0000256" key="4">
    <source>
        <dbReference type="PROSITE-ProRule" id="PRU00277"/>
    </source>
</evidence>
<dbReference type="GO" id="GO:0005737">
    <property type="term" value="C:cytoplasm"/>
    <property type="evidence" value="ECO:0007669"/>
    <property type="project" value="TreeGrafter"/>
</dbReference>
<dbReference type="PANTHER" id="PTHR46674">
    <property type="entry name" value="INACTIVE PEPTIDYL-PROLYL CIS-TRANS ISOMERASE FKBP6"/>
    <property type="match status" value="1"/>
</dbReference>